<name>A0ABW0P4F6_9HYPH</name>
<keyword evidence="1" id="KW-0812">Transmembrane</keyword>
<feature type="transmembrane region" description="Helical" evidence="1">
    <location>
        <begin position="130"/>
        <end position="151"/>
    </location>
</feature>
<gene>
    <name evidence="2" type="ORF">ACFPN9_17005</name>
</gene>
<reference evidence="3" key="1">
    <citation type="journal article" date="2019" name="Int. J. Syst. Evol. Microbiol.">
        <title>The Global Catalogue of Microorganisms (GCM) 10K type strain sequencing project: providing services to taxonomists for standard genome sequencing and annotation.</title>
        <authorList>
            <consortium name="The Broad Institute Genomics Platform"/>
            <consortium name="The Broad Institute Genome Sequencing Center for Infectious Disease"/>
            <person name="Wu L."/>
            <person name="Ma J."/>
        </authorList>
    </citation>
    <scope>NUCLEOTIDE SEQUENCE [LARGE SCALE GENOMIC DNA]</scope>
    <source>
        <strain evidence="3">CCUG 43117</strain>
    </source>
</reference>
<sequence>MSIGNLGAPSATATLGDRLVRLAGSPGLWIAAFALAAVAALTLKLSLPLGPNAWDTAVYLDAVQRIRMGQMPSLDFFAPVGPLGYYGAALLDRLFPLAQPMLLVNWALLPVLLPLAAILAASVSARSRPLALALILPLLLFAALPINLHGLYPMPGFDGYGNYNRHVALLLYALIATLLFVPRGRLATGLVAALMLTLFLVKITGAVTGALLVGYAILAGRLRLRDAVLAAGLVLAALGLLDLATGIVRAYLADILALLALNTGALLPRFLTVASVKFNVVGPCLLLMGALALAAWREGLSLSLDGLRRLAASNLGWLAAAFLALTFFETQNTGSLEYIGLWPILLLILLDWRNRSDRLRPVVLVLALAVALPSAVIVVERSARALLGAAGHVALDAPELGPLGRVSLKPETAQRAAVMLDHYAKHPEPYRDLAARGLGPSAILYSEIDYQATWLLEVRQGIVALRAWEAANGRRLNGILTLDFVDPFNRLLDREPPRHVPIGMDPGRSTPALEPRTLAELARTDAILAPKCPVTAARDAIRAHFAEALRGRRLVALSPCWDLHLKG</sequence>
<feature type="transmembrane region" description="Helical" evidence="1">
    <location>
        <begin position="276"/>
        <end position="295"/>
    </location>
</feature>
<proteinExistence type="predicted"/>
<feature type="transmembrane region" description="Helical" evidence="1">
    <location>
        <begin position="163"/>
        <end position="181"/>
    </location>
</feature>
<protein>
    <recommendedName>
        <fullName evidence="4">Glycosyltransferase RgtA/B/C/D-like domain-containing protein</fullName>
    </recommendedName>
</protein>
<dbReference type="RefSeq" id="WP_067992957.1">
    <property type="nucleotide sequence ID" value="NZ_JBHSLU010000051.1"/>
</dbReference>
<evidence type="ECO:0008006" key="4">
    <source>
        <dbReference type="Google" id="ProtNLM"/>
    </source>
</evidence>
<accession>A0ABW0P4F6</accession>
<evidence type="ECO:0000313" key="2">
    <source>
        <dbReference type="EMBL" id="MFC5506952.1"/>
    </source>
</evidence>
<comment type="caution">
    <text evidence="2">The sequence shown here is derived from an EMBL/GenBank/DDBJ whole genome shotgun (WGS) entry which is preliminary data.</text>
</comment>
<feature type="transmembrane region" description="Helical" evidence="1">
    <location>
        <begin position="224"/>
        <end position="244"/>
    </location>
</feature>
<feature type="transmembrane region" description="Helical" evidence="1">
    <location>
        <begin position="28"/>
        <end position="47"/>
    </location>
</feature>
<keyword evidence="3" id="KW-1185">Reference proteome</keyword>
<feature type="transmembrane region" description="Helical" evidence="1">
    <location>
        <begin position="103"/>
        <end position="123"/>
    </location>
</feature>
<dbReference type="Proteomes" id="UP001596060">
    <property type="component" value="Unassembled WGS sequence"/>
</dbReference>
<organism evidence="2 3">
    <name type="scientific">Bosea massiliensis</name>
    <dbReference type="NCBI Taxonomy" id="151419"/>
    <lineage>
        <taxon>Bacteria</taxon>
        <taxon>Pseudomonadati</taxon>
        <taxon>Pseudomonadota</taxon>
        <taxon>Alphaproteobacteria</taxon>
        <taxon>Hyphomicrobiales</taxon>
        <taxon>Boseaceae</taxon>
        <taxon>Bosea</taxon>
    </lineage>
</organism>
<keyword evidence="1" id="KW-0472">Membrane</keyword>
<keyword evidence="1" id="KW-1133">Transmembrane helix</keyword>
<evidence type="ECO:0000313" key="3">
    <source>
        <dbReference type="Proteomes" id="UP001596060"/>
    </source>
</evidence>
<feature type="transmembrane region" description="Helical" evidence="1">
    <location>
        <begin position="193"/>
        <end position="218"/>
    </location>
</feature>
<feature type="transmembrane region" description="Helical" evidence="1">
    <location>
        <begin position="307"/>
        <end position="328"/>
    </location>
</feature>
<feature type="transmembrane region" description="Helical" evidence="1">
    <location>
        <begin position="362"/>
        <end position="379"/>
    </location>
</feature>
<dbReference type="EMBL" id="JBHSLU010000051">
    <property type="protein sequence ID" value="MFC5506952.1"/>
    <property type="molecule type" value="Genomic_DNA"/>
</dbReference>
<evidence type="ECO:0000256" key="1">
    <source>
        <dbReference type="SAM" id="Phobius"/>
    </source>
</evidence>